<dbReference type="Gramene" id="TraesNOR5B03G02972390.1">
    <property type="protein sequence ID" value="TraesNOR5B03G02972390.1.CDS1"/>
    <property type="gene ID" value="TraesNOR5B03G02972390"/>
</dbReference>
<dbReference type="PANTHER" id="PTHR31175:SF72">
    <property type="entry name" value="AUXIN INDUCED PROTEIN"/>
    <property type="match status" value="1"/>
</dbReference>
<sequence length="146" mass="16077">MVSAKRIAQLAKKWQRVAYLSRKQLTMTATKEAEGCSMAVAGKSHCVMYTTDDERRFEVPLAYLGTMIFRELIHMSQEEFGLVSGDGRMMLPCDATVTEYIMSLLGRNASVEVEKAFLSSMAMPCHHTSCVAPSPGVNQQMAVCGS</sequence>
<dbReference type="Gramene" id="TraesCS5B03G0868200.1">
    <property type="protein sequence ID" value="TraesCS5B03G0868200.1.CDS1"/>
    <property type="gene ID" value="TraesCS5B03G0868200"/>
</dbReference>
<dbReference type="OrthoDB" id="1936278at2759"/>
<dbReference type="Pfam" id="PF02519">
    <property type="entry name" value="Auxin_inducible"/>
    <property type="match status" value="1"/>
</dbReference>
<dbReference type="InterPro" id="IPR003676">
    <property type="entry name" value="SAUR_fam"/>
</dbReference>
<dbReference type="PANTHER" id="PTHR31175">
    <property type="entry name" value="AUXIN-RESPONSIVE FAMILY PROTEIN"/>
    <property type="match status" value="1"/>
</dbReference>
<protein>
    <submittedName>
        <fullName evidence="2">Uncharacterized protein</fullName>
    </submittedName>
</protein>
<reference evidence="2" key="2">
    <citation type="submission" date="2018-10" db="UniProtKB">
        <authorList>
            <consortium name="EnsemblPlants"/>
        </authorList>
    </citation>
    <scope>IDENTIFICATION</scope>
</reference>
<evidence type="ECO:0000256" key="1">
    <source>
        <dbReference type="ARBA" id="ARBA00006974"/>
    </source>
</evidence>
<dbReference type="OMA" id="MAASYHY"/>
<proteinExistence type="inferred from homology"/>
<dbReference type="EnsemblPlants" id="TraesCS5B02G345700.1">
    <property type="protein sequence ID" value="TraesCS5B02G345700.1.cds1"/>
    <property type="gene ID" value="TraesCS5B02G345700"/>
</dbReference>
<name>A0A3B6LRQ3_WHEAT</name>
<organism evidence="2">
    <name type="scientific">Triticum aestivum</name>
    <name type="common">Wheat</name>
    <dbReference type="NCBI Taxonomy" id="4565"/>
    <lineage>
        <taxon>Eukaryota</taxon>
        <taxon>Viridiplantae</taxon>
        <taxon>Streptophyta</taxon>
        <taxon>Embryophyta</taxon>
        <taxon>Tracheophyta</taxon>
        <taxon>Spermatophyta</taxon>
        <taxon>Magnoliopsida</taxon>
        <taxon>Liliopsida</taxon>
        <taxon>Poales</taxon>
        <taxon>Poaceae</taxon>
        <taxon>BOP clade</taxon>
        <taxon>Pooideae</taxon>
        <taxon>Triticodae</taxon>
        <taxon>Triticeae</taxon>
        <taxon>Triticinae</taxon>
        <taxon>Triticum</taxon>
    </lineage>
</organism>
<dbReference type="Gramene" id="TraesJUL5B03G02965620.1">
    <property type="protein sequence ID" value="TraesJUL5B03G02965620.1.CDS1"/>
    <property type="gene ID" value="TraesJUL5B03G02965620"/>
</dbReference>
<dbReference type="Proteomes" id="UP000019116">
    <property type="component" value="Chromosome 5B"/>
</dbReference>
<keyword evidence="3" id="KW-1185">Reference proteome</keyword>
<dbReference type="Gramene" id="TraesLDM5B03G02947860.1">
    <property type="protein sequence ID" value="TraesLDM5B03G02947860.1.CDS1"/>
    <property type="gene ID" value="TraesLDM5B03G02947860"/>
</dbReference>
<accession>A0A3B6LRQ3</accession>
<evidence type="ECO:0000313" key="3">
    <source>
        <dbReference type="Proteomes" id="UP000019116"/>
    </source>
</evidence>
<dbReference type="Gramene" id="TraesCS5B02G345700.1">
    <property type="protein sequence ID" value="TraesCS5B02G345700.1.cds1"/>
    <property type="gene ID" value="TraesCS5B02G345700"/>
</dbReference>
<dbReference type="AlphaFoldDB" id="A0A3B6LRQ3"/>
<dbReference type="Gramene" id="TraesCAD_scaffold_031775_01G003000.1">
    <property type="protein sequence ID" value="TraesCAD_scaffold_031775_01G003000.1"/>
    <property type="gene ID" value="TraesCAD_scaffold_031775_01G003000"/>
</dbReference>
<dbReference type="Gramene" id="TraesPARA_EIv1.0_1713260.1">
    <property type="protein sequence ID" value="TraesPARA_EIv1.0_1713260.1.CDS1"/>
    <property type="gene ID" value="TraesPARA_EIv1.0_1713260"/>
</dbReference>
<reference evidence="2" key="1">
    <citation type="submission" date="2018-08" db="EMBL/GenBank/DDBJ databases">
        <authorList>
            <person name="Rossello M."/>
        </authorList>
    </citation>
    <scope>NUCLEOTIDE SEQUENCE [LARGE SCALE GENOMIC DNA]</scope>
    <source>
        <strain evidence="2">cv. Chinese Spring</strain>
    </source>
</reference>
<dbReference type="GO" id="GO:0009733">
    <property type="term" value="P:response to auxin"/>
    <property type="evidence" value="ECO:0007669"/>
    <property type="project" value="InterPro"/>
</dbReference>
<evidence type="ECO:0000313" key="2">
    <source>
        <dbReference type="EnsemblPlants" id="TraesCS5B02G345700.1.cds1"/>
    </source>
</evidence>
<comment type="similarity">
    <text evidence="1">Belongs to the ARG7 family.</text>
</comment>